<protein>
    <submittedName>
        <fullName evidence="2">Putative membrane spanning protein</fullName>
    </submittedName>
</protein>
<feature type="transmembrane region" description="Helical" evidence="1">
    <location>
        <begin position="106"/>
        <end position="123"/>
    </location>
</feature>
<evidence type="ECO:0000313" key="3">
    <source>
        <dbReference type="Proteomes" id="UP000052013"/>
    </source>
</evidence>
<dbReference type="AlphaFoldDB" id="A0A0R1SQL7"/>
<sequence>MMIILKDIFVIFVAVEALLIMLLEMFGTQTKIARNAFDLSKKYLAIKEARMSMANQGLYNGFVGVGIVYARYGLTGMASLHVQVLFIGFVVIAALFGSVTANKKIIFTQGGPALFALGFLLFVN</sequence>
<keyword evidence="1" id="KW-0812">Transmembrane</keyword>
<feature type="transmembrane region" description="Helical" evidence="1">
    <location>
        <begin position="57"/>
        <end position="74"/>
    </location>
</feature>
<proteinExistence type="predicted"/>
<dbReference type="Proteomes" id="UP000052013">
    <property type="component" value="Unassembled WGS sequence"/>
</dbReference>
<keyword evidence="1" id="KW-0472">Membrane</keyword>
<dbReference type="PATRIC" id="fig|1423739.3.peg.2570"/>
<keyword evidence="1" id="KW-1133">Transmembrane helix</keyword>
<name>A0A0R1SQL7_9LACO</name>
<comment type="caution">
    <text evidence="2">The sequence shown here is derived from an EMBL/GenBank/DDBJ whole genome shotgun (WGS) entry which is preliminary data.</text>
</comment>
<feature type="transmembrane region" description="Helical" evidence="1">
    <location>
        <begin position="80"/>
        <end position="99"/>
    </location>
</feature>
<dbReference type="PANTHER" id="PTHR38446">
    <property type="entry name" value="BLL0914 PROTEIN"/>
    <property type="match status" value="1"/>
</dbReference>
<evidence type="ECO:0000313" key="2">
    <source>
        <dbReference type="EMBL" id="KRL68549.1"/>
    </source>
</evidence>
<dbReference type="EMBL" id="AZEY01000025">
    <property type="protein sequence ID" value="KRL68549.1"/>
    <property type="molecule type" value="Genomic_DNA"/>
</dbReference>
<dbReference type="PANTHER" id="PTHR38446:SF1">
    <property type="entry name" value="BLL0914 PROTEIN"/>
    <property type="match status" value="1"/>
</dbReference>
<reference evidence="2 3" key="1">
    <citation type="journal article" date="2015" name="Genome Announc.">
        <title>Expanding the biotechnology potential of lactobacilli through comparative genomics of 213 strains and associated genera.</title>
        <authorList>
            <person name="Sun Z."/>
            <person name="Harris H.M."/>
            <person name="McCann A."/>
            <person name="Guo C."/>
            <person name="Argimon S."/>
            <person name="Zhang W."/>
            <person name="Yang X."/>
            <person name="Jeffery I.B."/>
            <person name="Cooney J.C."/>
            <person name="Kagawa T.F."/>
            <person name="Liu W."/>
            <person name="Song Y."/>
            <person name="Salvetti E."/>
            <person name="Wrobel A."/>
            <person name="Rasinkangas P."/>
            <person name="Parkhill J."/>
            <person name="Rea M.C."/>
            <person name="O'Sullivan O."/>
            <person name="Ritari J."/>
            <person name="Douillard F.P."/>
            <person name="Paul Ross R."/>
            <person name="Yang R."/>
            <person name="Briner A.E."/>
            <person name="Felis G.E."/>
            <person name="de Vos W.M."/>
            <person name="Barrangou R."/>
            <person name="Klaenhammer T.R."/>
            <person name="Caufield P.W."/>
            <person name="Cui Y."/>
            <person name="Zhang H."/>
            <person name="O'Toole P.W."/>
        </authorList>
    </citation>
    <scope>NUCLEOTIDE SEQUENCE [LARGE SCALE GENOMIC DNA]</scope>
    <source>
        <strain evidence="2 3">DSM 14421</strain>
    </source>
</reference>
<gene>
    <name evidence="2" type="ORF">FC85_GL002472</name>
</gene>
<dbReference type="InterPro" id="IPR009732">
    <property type="entry name" value="DUF1304"/>
</dbReference>
<accession>A0A0R1SQL7</accession>
<dbReference type="Pfam" id="PF06993">
    <property type="entry name" value="DUF1304"/>
    <property type="match status" value="1"/>
</dbReference>
<organism evidence="2 3">
    <name type="scientific">Lentilactobacillus diolivorans DSM 14421</name>
    <dbReference type="NCBI Taxonomy" id="1423739"/>
    <lineage>
        <taxon>Bacteria</taxon>
        <taxon>Bacillati</taxon>
        <taxon>Bacillota</taxon>
        <taxon>Bacilli</taxon>
        <taxon>Lactobacillales</taxon>
        <taxon>Lactobacillaceae</taxon>
        <taxon>Lentilactobacillus</taxon>
    </lineage>
</organism>
<feature type="transmembrane region" description="Helical" evidence="1">
    <location>
        <begin position="6"/>
        <end position="26"/>
    </location>
</feature>
<evidence type="ECO:0000256" key="1">
    <source>
        <dbReference type="SAM" id="Phobius"/>
    </source>
</evidence>